<organism evidence="1 2">
    <name type="scientific">Ancylostoma caninum</name>
    <name type="common">Dog hookworm</name>
    <dbReference type="NCBI Taxonomy" id="29170"/>
    <lineage>
        <taxon>Eukaryota</taxon>
        <taxon>Metazoa</taxon>
        <taxon>Ecdysozoa</taxon>
        <taxon>Nematoda</taxon>
        <taxon>Chromadorea</taxon>
        <taxon>Rhabditida</taxon>
        <taxon>Rhabditina</taxon>
        <taxon>Rhabditomorpha</taxon>
        <taxon>Strongyloidea</taxon>
        <taxon>Ancylostomatidae</taxon>
        <taxon>Ancylostomatinae</taxon>
        <taxon>Ancylostoma</taxon>
    </lineage>
</organism>
<evidence type="ECO:0008006" key="3">
    <source>
        <dbReference type="Google" id="ProtNLM"/>
    </source>
</evidence>
<evidence type="ECO:0000313" key="2">
    <source>
        <dbReference type="Proteomes" id="UP000252519"/>
    </source>
</evidence>
<accession>A0A368H5E1</accession>
<sequence length="154" mass="17810">MSEYFFESTDDDKSGARLWKYGYTDSFFLSIINAKESRDYFNENLENTLPEETDDHLNTPDAIETINERVKTNDIRVNSLIFISAQQNTSNLPQFEQKNCWKKVIAVGFNDADLSKVVEEVKGEAVSIPYNFSEHDARNFREEQLSSFGNPEFL</sequence>
<gene>
    <name evidence="1" type="ORF">ANCCAN_01903</name>
</gene>
<dbReference type="OrthoDB" id="5871855at2759"/>
<dbReference type="AlphaFoldDB" id="A0A368H5E1"/>
<protein>
    <recommendedName>
        <fullName evidence="3">VWFA domain-containing protein</fullName>
    </recommendedName>
</protein>
<proteinExistence type="predicted"/>
<dbReference type="EMBL" id="JOJR01000010">
    <property type="protein sequence ID" value="RCN51816.1"/>
    <property type="molecule type" value="Genomic_DNA"/>
</dbReference>
<reference evidence="1 2" key="1">
    <citation type="submission" date="2014-10" db="EMBL/GenBank/DDBJ databases">
        <title>Draft genome of the hookworm Ancylostoma caninum.</title>
        <authorList>
            <person name="Mitreva M."/>
        </authorList>
    </citation>
    <scope>NUCLEOTIDE SEQUENCE [LARGE SCALE GENOMIC DNA]</scope>
    <source>
        <strain evidence="1 2">Baltimore</strain>
    </source>
</reference>
<evidence type="ECO:0000313" key="1">
    <source>
        <dbReference type="EMBL" id="RCN51816.1"/>
    </source>
</evidence>
<comment type="caution">
    <text evidence="1">The sequence shown here is derived from an EMBL/GenBank/DDBJ whole genome shotgun (WGS) entry which is preliminary data.</text>
</comment>
<keyword evidence="2" id="KW-1185">Reference proteome</keyword>
<name>A0A368H5E1_ANCCA</name>
<dbReference type="Proteomes" id="UP000252519">
    <property type="component" value="Unassembled WGS sequence"/>
</dbReference>